<accession>A0A8H7BSB9</accession>
<dbReference type="SUPFAM" id="SSF101391">
    <property type="entry name" value="Hsp90 co-chaperone CDC37"/>
    <property type="match status" value="1"/>
</dbReference>
<evidence type="ECO:0000256" key="1">
    <source>
        <dbReference type="ARBA" id="ARBA00004496"/>
    </source>
</evidence>
<dbReference type="GO" id="GO:0031072">
    <property type="term" value="F:heat shock protein binding"/>
    <property type="evidence" value="ECO:0007669"/>
    <property type="project" value="TreeGrafter"/>
</dbReference>
<dbReference type="Pfam" id="PF08565">
    <property type="entry name" value="CDC37_M"/>
    <property type="match status" value="1"/>
</dbReference>
<comment type="similarity">
    <text evidence="2">Belongs to the CDC37 family.</text>
</comment>
<dbReference type="InterPro" id="IPR013855">
    <property type="entry name" value="Cdc37_N_dom"/>
</dbReference>
<evidence type="ECO:0000313" key="10">
    <source>
        <dbReference type="EMBL" id="KAF7728934.1"/>
    </source>
</evidence>
<evidence type="ECO:0000259" key="9">
    <source>
        <dbReference type="SMART" id="SM01071"/>
    </source>
</evidence>
<dbReference type="InterPro" id="IPR038189">
    <property type="entry name" value="Cdc37_Hsp90-bd_sf"/>
</dbReference>
<evidence type="ECO:0000313" key="11">
    <source>
        <dbReference type="Proteomes" id="UP000605846"/>
    </source>
</evidence>
<evidence type="ECO:0000256" key="5">
    <source>
        <dbReference type="ARBA" id="ARBA00031396"/>
    </source>
</evidence>
<comment type="subcellular location">
    <subcellularLocation>
        <location evidence="1">Cytoplasm</location>
    </subcellularLocation>
</comment>
<feature type="domain" description="Cdc37 Hsp90 binding" evidence="8">
    <location>
        <begin position="179"/>
        <end position="357"/>
    </location>
</feature>
<dbReference type="OrthoDB" id="440202at2759"/>
<dbReference type="Gene3D" id="6.10.140.250">
    <property type="match status" value="1"/>
</dbReference>
<dbReference type="SMART" id="SM01071">
    <property type="entry name" value="CDC37_N"/>
    <property type="match status" value="1"/>
</dbReference>
<dbReference type="GO" id="GO:0051087">
    <property type="term" value="F:protein-folding chaperone binding"/>
    <property type="evidence" value="ECO:0007669"/>
    <property type="project" value="TreeGrafter"/>
</dbReference>
<dbReference type="InterPro" id="IPR013873">
    <property type="entry name" value="Cdc37_C"/>
</dbReference>
<keyword evidence="4" id="KW-0143">Chaperone</keyword>
<evidence type="ECO:0000256" key="3">
    <source>
        <dbReference type="ARBA" id="ARBA00022490"/>
    </source>
</evidence>
<proteinExistence type="inferred from homology"/>
<dbReference type="Pfam" id="PF08564">
    <property type="entry name" value="CDC37_C"/>
    <property type="match status" value="1"/>
</dbReference>
<dbReference type="AlphaFoldDB" id="A0A8H7BSB9"/>
<gene>
    <name evidence="10" type="primary">CDC37</name>
    <name evidence="10" type="ORF">EC973_005329</name>
</gene>
<dbReference type="GO" id="GO:0051082">
    <property type="term" value="F:unfolded protein binding"/>
    <property type="evidence" value="ECO:0007669"/>
    <property type="project" value="TreeGrafter"/>
</dbReference>
<dbReference type="GO" id="GO:0050821">
    <property type="term" value="P:protein stabilization"/>
    <property type="evidence" value="ECO:0007669"/>
    <property type="project" value="TreeGrafter"/>
</dbReference>
<protein>
    <recommendedName>
        <fullName evidence="5">Hsp90 chaperone protein kinase-targeting subunit</fullName>
    </recommendedName>
</protein>
<dbReference type="InterPro" id="IPR004918">
    <property type="entry name" value="Cdc37"/>
</dbReference>
<dbReference type="InterPro" id="IPR013874">
    <property type="entry name" value="Cdc37_Hsp90-bd"/>
</dbReference>
<evidence type="ECO:0000256" key="2">
    <source>
        <dbReference type="ARBA" id="ARBA00006222"/>
    </source>
</evidence>
<dbReference type="PANTHER" id="PTHR12800:SF4">
    <property type="entry name" value="HSP90 CO-CHAPERONE CDC37"/>
    <property type="match status" value="1"/>
</dbReference>
<reference evidence="10" key="1">
    <citation type="submission" date="2020-01" db="EMBL/GenBank/DDBJ databases">
        <title>Genome Sequencing of Three Apophysomyces-Like Fungal Strains Confirms a Novel Fungal Genus in the Mucoromycota with divergent Burkholderia-like Endosymbiotic Bacteria.</title>
        <authorList>
            <person name="Stajich J.E."/>
            <person name="Macias A.M."/>
            <person name="Carter-House D."/>
            <person name="Lovett B."/>
            <person name="Kasson L.R."/>
            <person name="Berry K."/>
            <person name="Grigoriev I."/>
            <person name="Chang Y."/>
            <person name="Spatafora J."/>
            <person name="Kasson M.T."/>
        </authorList>
    </citation>
    <scope>NUCLEOTIDE SEQUENCE</scope>
    <source>
        <strain evidence="10">NRRL A-21654</strain>
    </source>
</reference>
<dbReference type="GO" id="GO:0006457">
    <property type="term" value="P:protein folding"/>
    <property type="evidence" value="ECO:0007669"/>
    <property type="project" value="TreeGrafter"/>
</dbReference>
<sequence length="452" mass="51147">MPLDYSKWDNLELSDDSDIEVHPNVDKRSMIKWKQEAIHRERAERQAKIEYLKSALPKQQAMLTKMKNLQAVLMQSDDGVQNFLKEIASQRKEAGNELDTPIPGGMTLGQVFDSAALQVEAELKQSSPEKVRERLNERLQNTVNSMEKTMTETQTELDKLVKEANKKLTSENMFKETHNRTIMNKSTTPAPAPAPKTKTTQKVVETLNPGVKMKDLSLDAEPAEYDADEEEDEDIDLSPEAEAFSKLKGFEPSYKYISAHPEITAEKISDQILAEAFTAQLKGRDDYAKNCVIQSLTLQYCRQLGKDGVSLFFARMNAANAQARNMFFSDVDSTYNRIKTRCAQIAQEKAEEPGVETIQLQPMSDGSQLTVRIPDPNQADQKDAYQIYKELPENFRTALETGDLNKINKVLEKMKVEDAETVVQVCSEYGFLDVEGQVIDQTQQEQQQQETA</sequence>
<feature type="domain" description="Cdc37 C-terminal" evidence="7">
    <location>
        <begin position="371"/>
        <end position="452"/>
    </location>
</feature>
<dbReference type="EMBL" id="JABAYA010000030">
    <property type="protein sequence ID" value="KAF7728934.1"/>
    <property type="molecule type" value="Genomic_DNA"/>
</dbReference>
<dbReference type="SMART" id="SM01070">
    <property type="entry name" value="CDC37_M"/>
    <property type="match status" value="1"/>
</dbReference>
<keyword evidence="11" id="KW-1185">Reference proteome</keyword>
<dbReference type="GO" id="GO:0019901">
    <property type="term" value="F:protein kinase binding"/>
    <property type="evidence" value="ECO:0007669"/>
    <property type="project" value="InterPro"/>
</dbReference>
<dbReference type="Proteomes" id="UP000605846">
    <property type="component" value="Unassembled WGS sequence"/>
</dbReference>
<evidence type="ECO:0000259" key="7">
    <source>
        <dbReference type="SMART" id="SM01069"/>
    </source>
</evidence>
<evidence type="ECO:0000256" key="6">
    <source>
        <dbReference type="SAM" id="Coils"/>
    </source>
</evidence>
<name>A0A8H7BSB9_9FUNG</name>
<evidence type="ECO:0000256" key="4">
    <source>
        <dbReference type="ARBA" id="ARBA00023186"/>
    </source>
</evidence>
<feature type="domain" description="Cdc37 N-terminal" evidence="9">
    <location>
        <begin position="2"/>
        <end position="181"/>
    </location>
</feature>
<dbReference type="Pfam" id="PF03234">
    <property type="entry name" value="CDC37_N"/>
    <property type="match status" value="1"/>
</dbReference>
<dbReference type="PANTHER" id="PTHR12800">
    <property type="entry name" value="CDC37-RELATED"/>
    <property type="match status" value="1"/>
</dbReference>
<keyword evidence="6" id="KW-0175">Coiled coil</keyword>
<comment type="caution">
    <text evidence="10">The sequence shown here is derived from an EMBL/GenBank/DDBJ whole genome shotgun (WGS) entry which is preliminary data.</text>
</comment>
<dbReference type="Gene3D" id="1.20.58.610">
    <property type="entry name" value="Cdc37, Hsp90 binding domain"/>
    <property type="match status" value="1"/>
</dbReference>
<organism evidence="10 11">
    <name type="scientific">Apophysomyces ossiformis</name>
    <dbReference type="NCBI Taxonomy" id="679940"/>
    <lineage>
        <taxon>Eukaryota</taxon>
        <taxon>Fungi</taxon>
        <taxon>Fungi incertae sedis</taxon>
        <taxon>Mucoromycota</taxon>
        <taxon>Mucoromycotina</taxon>
        <taxon>Mucoromycetes</taxon>
        <taxon>Mucorales</taxon>
        <taxon>Mucorineae</taxon>
        <taxon>Mucoraceae</taxon>
        <taxon>Apophysomyces</taxon>
    </lineage>
</organism>
<dbReference type="GO" id="GO:0005737">
    <property type="term" value="C:cytoplasm"/>
    <property type="evidence" value="ECO:0007669"/>
    <property type="project" value="UniProtKB-SubCell"/>
</dbReference>
<dbReference type="SMART" id="SM01069">
    <property type="entry name" value="CDC37_C"/>
    <property type="match status" value="1"/>
</dbReference>
<keyword evidence="3" id="KW-0963">Cytoplasm</keyword>
<evidence type="ECO:0000259" key="8">
    <source>
        <dbReference type="SMART" id="SM01070"/>
    </source>
</evidence>
<feature type="coiled-coil region" evidence="6">
    <location>
        <begin position="132"/>
        <end position="163"/>
    </location>
</feature>